<dbReference type="InterPro" id="IPR007393">
    <property type="entry name" value="YlxR_dom"/>
</dbReference>
<gene>
    <name evidence="2" type="ORF">UFOPK2370_00283</name>
</gene>
<dbReference type="Pfam" id="PF04296">
    <property type="entry name" value="YlxR"/>
    <property type="match status" value="1"/>
</dbReference>
<sequence>MRPVRTCVGCRQRANRTDLLRIVADSNKLEIDFLGVKPSRGAWIHANSGCIEKANERGAFARALRLRGSLTITQEQAEKIMAKNE</sequence>
<dbReference type="Gene3D" id="3.30.1230.10">
    <property type="entry name" value="YlxR-like"/>
    <property type="match status" value="1"/>
</dbReference>
<organism evidence="2">
    <name type="scientific">freshwater metagenome</name>
    <dbReference type="NCBI Taxonomy" id="449393"/>
    <lineage>
        <taxon>unclassified sequences</taxon>
        <taxon>metagenomes</taxon>
        <taxon>ecological metagenomes</taxon>
    </lineage>
</organism>
<accession>A0A6J6N7C2</accession>
<dbReference type="SUPFAM" id="SSF64376">
    <property type="entry name" value="YlxR-like"/>
    <property type="match status" value="1"/>
</dbReference>
<reference evidence="2" key="1">
    <citation type="submission" date="2020-05" db="EMBL/GenBank/DDBJ databases">
        <authorList>
            <person name="Chiriac C."/>
            <person name="Salcher M."/>
            <person name="Ghai R."/>
            <person name="Kavagutti S V."/>
        </authorList>
    </citation>
    <scope>NUCLEOTIDE SEQUENCE</scope>
</reference>
<dbReference type="InterPro" id="IPR037465">
    <property type="entry name" value="YlxR"/>
</dbReference>
<dbReference type="AlphaFoldDB" id="A0A6J6N7C2"/>
<name>A0A6J6N7C2_9ZZZZ</name>
<dbReference type="PANTHER" id="PTHR34215:SF1">
    <property type="entry name" value="YLXR DOMAIN-CONTAINING PROTEIN"/>
    <property type="match status" value="1"/>
</dbReference>
<feature type="domain" description="YlxR" evidence="1">
    <location>
        <begin position="5"/>
        <end position="68"/>
    </location>
</feature>
<evidence type="ECO:0000313" key="2">
    <source>
        <dbReference type="EMBL" id="CAB4681008.1"/>
    </source>
</evidence>
<evidence type="ECO:0000259" key="1">
    <source>
        <dbReference type="Pfam" id="PF04296"/>
    </source>
</evidence>
<proteinExistence type="predicted"/>
<dbReference type="InterPro" id="IPR035931">
    <property type="entry name" value="YlxR-like_sf"/>
</dbReference>
<dbReference type="PANTHER" id="PTHR34215">
    <property type="entry name" value="BLL0784 PROTEIN"/>
    <property type="match status" value="1"/>
</dbReference>
<dbReference type="EMBL" id="CAEZXK010000004">
    <property type="protein sequence ID" value="CAB4681008.1"/>
    <property type="molecule type" value="Genomic_DNA"/>
</dbReference>
<protein>
    <submittedName>
        <fullName evidence="2">Unannotated protein</fullName>
    </submittedName>
</protein>